<accession>A0A9J7XUA8</accession>
<dbReference type="AlphaFoldDB" id="A0A9J7XUA8"/>
<dbReference type="Pfam" id="PF16064">
    <property type="entry name" value="DUF4806"/>
    <property type="match status" value="1"/>
</dbReference>
<keyword evidence="4" id="KW-1185">Reference proteome</keyword>
<dbReference type="InterPro" id="IPR032071">
    <property type="entry name" value="DUF4806"/>
</dbReference>
<evidence type="ECO:0000259" key="2">
    <source>
        <dbReference type="Pfam" id="PF16064"/>
    </source>
</evidence>
<dbReference type="Proteomes" id="UP001108240">
    <property type="component" value="Unplaced"/>
</dbReference>
<protein>
    <recommendedName>
        <fullName evidence="2">DUF4806 domain-containing protein</fullName>
    </recommendedName>
</protein>
<organism evidence="3 4">
    <name type="scientific">Cyprinus carpio carpio</name>
    <dbReference type="NCBI Taxonomy" id="630221"/>
    <lineage>
        <taxon>Eukaryota</taxon>
        <taxon>Metazoa</taxon>
        <taxon>Chordata</taxon>
        <taxon>Craniata</taxon>
        <taxon>Vertebrata</taxon>
        <taxon>Euteleostomi</taxon>
        <taxon>Actinopterygii</taxon>
        <taxon>Neopterygii</taxon>
        <taxon>Teleostei</taxon>
        <taxon>Ostariophysi</taxon>
        <taxon>Cypriniformes</taxon>
        <taxon>Cyprinidae</taxon>
        <taxon>Cyprininae</taxon>
        <taxon>Cyprinus</taxon>
    </lineage>
</organism>
<dbReference type="PANTHER" id="PTHR34153:SF2">
    <property type="entry name" value="SI:CH211-262H13.3-RELATED"/>
    <property type="match status" value="1"/>
</dbReference>
<dbReference type="Ensembl" id="ENSCCRT00000134454.1">
    <property type="protein sequence ID" value="ENSCCRP00000111522.1"/>
    <property type="gene ID" value="ENSCCRG00000078529.1"/>
</dbReference>
<evidence type="ECO:0000256" key="1">
    <source>
        <dbReference type="SAM" id="MobiDB-lite"/>
    </source>
</evidence>
<proteinExistence type="predicted"/>
<feature type="region of interest" description="Disordered" evidence="1">
    <location>
        <begin position="163"/>
        <end position="187"/>
    </location>
</feature>
<evidence type="ECO:0000313" key="4">
    <source>
        <dbReference type="Proteomes" id="UP001108240"/>
    </source>
</evidence>
<reference evidence="3" key="1">
    <citation type="submission" date="2025-05" db="UniProtKB">
        <authorList>
            <consortium name="Ensembl"/>
        </authorList>
    </citation>
    <scope>IDENTIFICATION</scope>
</reference>
<sequence length="187" mass="21232">MLKTFARTGQSGADQTLMLRRLGEFGDVVRSMDNKMDTMLQHFSANVSVGELSLPGDLLLPLDTQEDLALLDNSLRQDKELQERFLRFFWQSNVGGTYKTTVWRMLQSTFSNHLSINTTWTGVGDKACFRDMFLKTIVQRAIRKNPATQDATDEAVQVNVTRYLKGASDREGGKRRRTAERDPQPTP</sequence>
<name>A0A9J7XUA8_CYPCA</name>
<dbReference type="GeneTree" id="ENSGT01000000220149"/>
<feature type="domain" description="DUF4806" evidence="2">
    <location>
        <begin position="60"/>
        <end position="131"/>
    </location>
</feature>
<evidence type="ECO:0000313" key="3">
    <source>
        <dbReference type="Ensembl" id="ENSCCRP00000110228.1"/>
    </source>
</evidence>
<dbReference type="PANTHER" id="PTHR34153">
    <property type="entry name" value="SI:CH211-262H13.3-RELATED-RELATED"/>
    <property type="match status" value="1"/>
</dbReference>
<dbReference type="Ensembl" id="ENSCCRT00000129856.1">
    <property type="protein sequence ID" value="ENSCCRP00000110228.1"/>
    <property type="gene ID" value="ENSCCRG00000078529.1"/>
</dbReference>